<evidence type="ECO:0000256" key="2">
    <source>
        <dbReference type="ARBA" id="ARBA00022692"/>
    </source>
</evidence>
<keyword evidence="2 8" id="KW-0812">Transmembrane</keyword>
<dbReference type="InterPro" id="IPR044202">
    <property type="entry name" value="LETM1/MDM38-like"/>
</dbReference>
<dbReference type="PANTHER" id="PTHR14009">
    <property type="entry name" value="LEUCINE ZIPPER-EF-HAND CONTAINING TRANSMEMBRANE PROTEIN"/>
    <property type="match status" value="1"/>
</dbReference>
<evidence type="ECO:0000256" key="1">
    <source>
        <dbReference type="ARBA" id="ARBA00004434"/>
    </source>
</evidence>
<feature type="transmembrane region" description="Helical" evidence="8">
    <location>
        <begin position="118"/>
        <end position="141"/>
    </location>
</feature>
<accession>A0A9P0H5T3</accession>
<dbReference type="EMBL" id="OV725079">
    <property type="protein sequence ID" value="CAH1395943.1"/>
    <property type="molecule type" value="Genomic_DNA"/>
</dbReference>
<evidence type="ECO:0000256" key="3">
    <source>
        <dbReference type="ARBA" id="ARBA00022792"/>
    </source>
</evidence>
<keyword evidence="5 7" id="KW-0496">Mitochondrion</keyword>
<evidence type="ECO:0000259" key="9">
    <source>
        <dbReference type="PROSITE" id="PS51758"/>
    </source>
</evidence>
<dbReference type="AlphaFoldDB" id="A0A9P0H5T3"/>
<dbReference type="OrthoDB" id="73691at2759"/>
<keyword evidence="3" id="KW-0999">Mitochondrion inner membrane</keyword>
<evidence type="ECO:0000313" key="11">
    <source>
        <dbReference type="Proteomes" id="UP001152798"/>
    </source>
</evidence>
<dbReference type="GO" id="GO:0043022">
    <property type="term" value="F:ribosome binding"/>
    <property type="evidence" value="ECO:0007669"/>
    <property type="project" value="InterPro"/>
</dbReference>
<keyword evidence="6 8" id="KW-0472">Membrane</keyword>
<comment type="subcellular location">
    <subcellularLocation>
        <location evidence="1">Mitochondrion inner membrane</location>
        <topology evidence="1">Single-pass membrane protein</topology>
    </subcellularLocation>
</comment>
<keyword evidence="4 8" id="KW-1133">Transmembrane helix</keyword>
<evidence type="ECO:0000256" key="4">
    <source>
        <dbReference type="ARBA" id="ARBA00022989"/>
    </source>
</evidence>
<evidence type="ECO:0000313" key="10">
    <source>
        <dbReference type="EMBL" id="CAH1395943.1"/>
    </source>
</evidence>
<evidence type="ECO:0000256" key="7">
    <source>
        <dbReference type="PROSITE-ProRule" id="PRU01094"/>
    </source>
</evidence>
<evidence type="ECO:0000256" key="8">
    <source>
        <dbReference type="SAM" id="Phobius"/>
    </source>
</evidence>
<dbReference type="GO" id="GO:0005743">
    <property type="term" value="C:mitochondrial inner membrane"/>
    <property type="evidence" value="ECO:0007669"/>
    <property type="project" value="UniProtKB-SubCell"/>
</dbReference>
<name>A0A9P0H5T3_NEZVI</name>
<organism evidence="10 11">
    <name type="scientific">Nezara viridula</name>
    <name type="common">Southern green stink bug</name>
    <name type="synonym">Cimex viridulus</name>
    <dbReference type="NCBI Taxonomy" id="85310"/>
    <lineage>
        <taxon>Eukaryota</taxon>
        <taxon>Metazoa</taxon>
        <taxon>Ecdysozoa</taxon>
        <taxon>Arthropoda</taxon>
        <taxon>Hexapoda</taxon>
        <taxon>Insecta</taxon>
        <taxon>Pterygota</taxon>
        <taxon>Neoptera</taxon>
        <taxon>Paraneoptera</taxon>
        <taxon>Hemiptera</taxon>
        <taxon>Heteroptera</taxon>
        <taxon>Panheteroptera</taxon>
        <taxon>Pentatomomorpha</taxon>
        <taxon>Pentatomoidea</taxon>
        <taxon>Pentatomidae</taxon>
        <taxon>Pentatominae</taxon>
        <taxon>Nezara</taxon>
    </lineage>
</organism>
<dbReference type="InterPro" id="IPR033122">
    <property type="entry name" value="LETM1-like_RBD"/>
</dbReference>
<keyword evidence="11" id="KW-1185">Reference proteome</keyword>
<feature type="domain" description="Letm1 RBD" evidence="9">
    <location>
        <begin position="155"/>
        <end position="342"/>
    </location>
</feature>
<sequence>MIPISRVTKILVTKGNCHVAYRNIHNQPIRNYIQSVQRYIFSSYYNFVKNYETKVELKFPAAFQIYRVVKIGLQDLFIDMKEFVRVLRKINAHDKNLECLTRKELELYIRMPHDMRRVAPVLLISALPFANYIMFPLAFIFPRQLLSTHFWSLQQRIQFAVIDQKHKLKYYKPVFRSLQAKLNLLKKDPIFPYWSKCIALLGSGLHPKPETIAKCIPLFGYNEVYHLKNINSSHAHFLLKMHNMYGFWRKKHRLSERAKLIQLMDLAIIKEGGVSKMTHDDIRMACFFRGLNPTNMNTEETISWLSQWVEQTSNTPKDCFSFVLHLPILMSYNHPSNWVLTH</sequence>
<protein>
    <recommendedName>
        <fullName evidence="9">Letm1 RBD domain-containing protein</fullName>
    </recommendedName>
</protein>
<dbReference type="Pfam" id="PF07766">
    <property type="entry name" value="LETM1_RBD"/>
    <property type="match status" value="1"/>
</dbReference>
<evidence type="ECO:0000256" key="5">
    <source>
        <dbReference type="ARBA" id="ARBA00023128"/>
    </source>
</evidence>
<gene>
    <name evidence="10" type="ORF">NEZAVI_LOCUS6115</name>
</gene>
<dbReference type="GO" id="GO:0030003">
    <property type="term" value="P:intracellular monoatomic cation homeostasis"/>
    <property type="evidence" value="ECO:0007669"/>
    <property type="project" value="TreeGrafter"/>
</dbReference>
<dbReference type="PROSITE" id="PS51758">
    <property type="entry name" value="LETM1_RBD"/>
    <property type="match status" value="1"/>
</dbReference>
<proteinExistence type="predicted"/>
<reference evidence="10" key="1">
    <citation type="submission" date="2022-01" db="EMBL/GenBank/DDBJ databases">
        <authorList>
            <person name="King R."/>
        </authorList>
    </citation>
    <scope>NUCLEOTIDE SEQUENCE</scope>
</reference>
<evidence type="ECO:0000256" key="6">
    <source>
        <dbReference type="ARBA" id="ARBA00023136"/>
    </source>
</evidence>
<dbReference type="PANTHER" id="PTHR14009:SF13">
    <property type="entry name" value="LETM1 DOMAIN-CONTAINING PROTEIN 1"/>
    <property type="match status" value="1"/>
</dbReference>
<dbReference type="Proteomes" id="UP001152798">
    <property type="component" value="Chromosome 3"/>
</dbReference>